<dbReference type="Proteomes" id="UP001632037">
    <property type="component" value="Unassembled WGS sequence"/>
</dbReference>
<proteinExistence type="predicted"/>
<organism evidence="1 2">
    <name type="scientific">Phytophthora oleae</name>
    <dbReference type="NCBI Taxonomy" id="2107226"/>
    <lineage>
        <taxon>Eukaryota</taxon>
        <taxon>Sar</taxon>
        <taxon>Stramenopiles</taxon>
        <taxon>Oomycota</taxon>
        <taxon>Peronosporomycetes</taxon>
        <taxon>Peronosporales</taxon>
        <taxon>Peronosporaceae</taxon>
        <taxon>Phytophthora</taxon>
    </lineage>
</organism>
<sequence length="162" mass="18735">MTADDRQQLRHYKESYQGIPENSLPKLSADDGVSLFSLVLVDQQPVNFKTKYRVQYASDSISYEEVIAITYAWHGSEHKMEIKLDGITIQLGEEWNLDAVLETLADLSNDNWFWMDQFSLNQNDVATATLSYTVPMIFRNVRVVAFLPYTVCDRVFTHIKLF</sequence>
<protein>
    <submittedName>
        <fullName evidence="1">Uncharacterized protein</fullName>
    </submittedName>
</protein>
<dbReference type="EMBL" id="JBIMZQ010000003">
    <property type="protein sequence ID" value="KAL3672962.1"/>
    <property type="molecule type" value="Genomic_DNA"/>
</dbReference>
<name>A0ABD3G1D2_9STRA</name>
<gene>
    <name evidence="1" type="ORF">V7S43_002263</name>
</gene>
<evidence type="ECO:0000313" key="2">
    <source>
        <dbReference type="Proteomes" id="UP001632037"/>
    </source>
</evidence>
<keyword evidence="2" id="KW-1185">Reference proteome</keyword>
<comment type="caution">
    <text evidence="1">The sequence shown here is derived from an EMBL/GenBank/DDBJ whole genome shotgun (WGS) entry which is preliminary data.</text>
</comment>
<reference evidence="1 2" key="1">
    <citation type="submission" date="2024-09" db="EMBL/GenBank/DDBJ databases">
        <title>Genome sequencing and assembly of Phytophthora oleae, isolate VK10A, causative agent of rot of olive drupes.</title>
        <authorList>
            <person name="Conti Taguali S."/>
            <person name="Riolo M."/>
            <person name="La Spada F."/>
            <person name="Cacciola S.O."/>
            <person name="Dionisio G."/>
        </authorList>
    </citation>
    <scope>NUCLEOTIDE SEQUENCE [LARGE SCALE GENOMIC DNA]</scope>
    <source>
        <strain evidence="1 2">VK10A</strain>
    </source>
</reference>
<evidence type="ECO:0000313" key="1">
    <source>
        <dbReference type="EMBL" id="KAL3672962.1"/>
    </source>
</evidence>
<dbReference type="AlphaFoldDB" id="A0ABD3G1D2"/>
<accession>A0ABD3G1D2</accession>